<evidence type="ECO:0000313" key="2">
    <source>
        <dbReference type="EMBL" id="RDB18781.1"/>
    </source>
</evidence>
<protein>
    <submittedName>
        <fullName evidence="2">Uncharacterized protein</fullName>
    </submittedName>
</protein>
<keyword evidence="1" id="KW-1133">Transmembrane helix</keyword>
<dbReference type="Proteomes" id="UP000076154">
    <property type="component" value="Unassembled WGS sequence"/>
</dbReference>
<organism evidence="2 3">
    <name type="scientific">Hypsizygus marmoreus</name>
    <name type="common">White beech mushroom</name>
    <name type="synonym">Agaricus marmoreus</name>
    <dbReference type="NCBI Taxonomy" id="39966"/>
    <lineage>
        <taxon>Eukaryota</taxon>
        <taxon>Fungi</taxon>
        <taxon>Dikarya</taxon>
        <taxon>Basidiomycota</taxon>
        <taxon>Agaricomycotina</taxon>
        <taxon>Agaricomycetes</taxon>
        <taxon>Agaricomycetidae</taxon>
        <taxon>Agaricales</taxon>
        <taxon>Tricholomatineae</taxon>
        <taxon>Lyophyllaceae</taxon>
        <taxon>Hypsizygus</taxon>
    </lineage>
</organism>
<name>A0A369J9Q5_HYPMA</name>
<reference evidence="2" key="1">
    <citation type="submission" date="2018-04" db="EMBL/GenBank/DDBJ databases">
        <title>Whole genome sequencing of Hypsizygus marmoreus.</title>
        <authorList>
            <person name="Choi I.-G."/>
            <person name="Min B."/>
            <person name="Kim J.-G."/>
            <person name="Kim S."/>
            <person name="Oh Y.-L."/>
            <person name="Kong W.-S."/>
            <person name="Park H."/>
            <person name="Jeong J."/>
            <person name="Song E.-S."/>
        </authorList>
    </citation>
    <scope>NUCLEOTIDE SEQUENCE [LARGE SCALE GENOMIC DNA]</scope>
    <source>
        <strain evidence="2">51987-8</strain>
    </source>
</reference>
<feature type="transmembrane region" description="Helical" evidence="1">
    <location>
        <begin position="338"/>
        <end position="363"/>
    </location>
</feature>
<proteinExistence type="predicted"/>
<feature type="transmembrane region" description="Helical" evidence="1">
    <location>
        <begin position="420"/>
        <end position="438"/>
    </location>
</feature>
<accession>A0A369J9Q5</accession>
<keyword evidence="3" id="KW-1185">Reference proteome</keyword>
<evidence type="ECO:0000256" key="1">
    <source>
        <dbReference type="SAM" id="Phobius"/>
    </source>
</evidence>
<dbReference type="InParanoid" id="A0A369J9Q5"/>
<evidence type="ECO:0000313" key="3">
    <source>
        <dbReference type="Proteomes" id="UP000076154"/>
    </source>
</evidence>
<gene>
    <name evidence="2" type="ORF">Hypma_014601</name>
</gene>
<dbReference type="EMBL" id="LUEZ02000087">
    <property type="protein sequence ID" value="RDB18781.1"/>
    <property type="molecule type" value="Genomic_DNA"/>
</dbReference>
<feature type="transmembrane region" description="Helical" evidence="1">
    <location>
        <begin position="204"/>
        <end position="226"/>
    </location>
</feature>
<keyword evidence="1" id="KW-0472">Membrane</keyword>
<sequence>MPVRILVEMAAKTKRMKAPRKRKTDKNASPFRIPTLLIVTDNDDDRLIVTANNDTIPPATPELHRSAVFLILWLNLTVWLTVYEQFYLVLDDLDLLYLSRLPTLVAEPAVDAQAKQNPAAESSLYFVKYPTFHVLDYIAHESIQLYTKPGTTDLAAVSPPSANLPPSNEKLVKNSYVSSPTPVYSSKPHSTSRQRGLGSRSTQAMLSLAVISFISATVNWAAAIAFSKMQIQSAMVDNLEVPLDERLILSNGKTYEVNAVVEWAADILRIITDSVGIWRAWVLFFDNRWVMIGPLLLLLGMVDYLYQLASTLASLVLDSNFASQIASNKGVHTLSSKFYYASLALSLGTNVLVTLMFVYKLWVHRTFLTGMLGRKRCITGAQNVLEILVESGMMYFALQLTTIILILSPSRVGVGSPDDIAAYVFNVIYSEFSFWELLTELFLSTRECTP</sequence>
<keyword evidence="1" id="KW-0812">Transmembrane</keyword>
<dbReference type="AlphaFoldDB" id="A0A369J9Q5"/>
<feature type="transmembrane region" description="Helical" evidence="1">
    <location>
        <begin position="289"/>
        <end position="309"/>
    </location>
</feature>
<feature type="transmembrane region" description="Helical" evidence="1">
    <location>
        <begin position="384"/>
        <end position="408"/>
    </location>
</feature>
<comment type="caution">
    <text evidence="2">The sequence shown here is derived from an EMBL/GenBank/DDBJ whole genome shotgun (WGS) entry which is preliminary data.</text>
</comment>